<dbReference type="InterPro" id="IPR029063">
    <property type="entry name" value="SAM-dependent_MTases_sf"/>
</dbReference>
<evidence type="ECO:0000256" key="3">
    <source>
        <dbReference type="ARBA" id="ARBA00022691"/>
    </source>
</evidence>
<keyword evidence="9" id="KW-1185">Reference proteome</keyword>
<dbReference type="GO" id="GO:0032259">
    <property type="term" value="P:methylation"/>
    <property type="evidence" value="ECO:0007669"/>
    <property type="project" value="UniProtKB-KW"/>
</dbReference>
<dbReference type="EC" id="2.1.1.-" evidence="5"/>
<dbReference type="GO" id="GO:0008168">
    <property type="term" value="F:methyltransferase activity"/>
    <property type="evidence" value="ECO:0007669"/>
    <property type="project" value="UniProtKB-KW"/>
</dbReference>
<dbReference type="InterPro" id="IPR014644">
    <property type="entry name" value="MeTrfase_PRMT7"/>
</dbReference>
<dbReference type="PIRSF" id="PIRSF036946">
    <property type="entry name" value="Arg_N-mtase"/>
    <property type="match status" value="1"/>
</dbReference>
<keyword evidence="4" id="KW-0677">Repeat</keyword>
<comment type="function">
    <text evidence="5">Arginine methyltransferase that can both catalyze the formation of omega-N monomethylarginine (MMA) and symmetrical dimethylarginine (sDMA).</text>
</comment>
<sequence>MFLEAVNHRTGERGWKVSDENYDLAQEIARSGFADMIHDLDRNQKYELGIKSVIDEVHSKGKEAHVIDIGTGTGLLSLIAARNGADRITAIEVFQPMADIARKIFSKYDIPNKGNIIVAEVFDTELIGEGALRTFKEALQHLAQPGTRVVPSSARIWAVPVESEQLYKFHQSPSFSLYSPISDCDGAAAVFDLQLSEFPVSHLNFACEPFIALSFNFEDINSIKYHESIATNFKVSGSSVSQLHAVLMWWDLDMDGTGKYIISLAPKWMNKEACWRDHWMQAVYFFPKPVPVKRNQEITLRCTHDEFSLWFRIDEGNYISSEDAPPCCKCGLHVTCSRNAIYRLNDLDTSSVFTEFLKRNCAGKRVICVNEGSLMGLMAAKFALSVIIIDSNPHFRSVLEAYTEKNKLDNVRIFAEEEDVQDERIDLVLSEPFFLSAILPWNNLRYWFAVQSLISKYPNIEFLPKSGTLYALPVSFEELWKIVAPVGNVSGFDLSAFDKINQAAREAADAIVEPHPLWEYPSLCTGDKQKIAEFNMAEAIPIENDVSEKTISLIEGTNAIAFWMDWQMDKEYTMTTGLILPCSPGEKPQWSKSYKQGVYFFPESQRNSSCSKLSCRTSFSPSSGDISFNFVF</sequence>
<evidence type="ECO:0000256" key="4">
    <source>
        <dbReference type="ARBA" id="ARBA00022737"/>
    </source>
</evidence>
<dbReference type="Pfam" id="PF22528">
    <property type="entry name" value="PRMT_C"/>
    <property type="match status" value="2"/>
</dbReference>
<dbReference type="Pfam" id="PF06325">
    <property type="entry name" value="PrmA"/>
    <property type="match status" value="1"/>
</dbReference>
<proteinExistence type="inferred from homology"/>
<dbReference type="InterPro" id="IPR055135">
    <property type="entry name" value="PRMT_dom"/>
</dbReference>
<evidence type="ECO:0000256" key="1">
    <source>
        <dbReference type="ARBA" id="ARBA00022603"/>
    </source>
</evidence>
<keyword evidence="3 6" id="KW-0949">S-adenosyl-L-methionine</keyword>
<evidence type="ECO:0000256" key="6">
    <source>
        <dbReference type="PROSITE-ProRule" id="PRU01015"/>
    </source>
</evidence>
<keyword evidence="2 6" id="KW-0808">Transferase</keyword>
<comment type="caution">
    <text evidence="8">The sequence shown here is derived from an EMBL/GenBank/DDBJ whole genome shotgun (WGS) entry which is preliminary data.</text>
</comment>
<evidence type="ECO:0000256" key="2">
    <source>
        <dbReference type="ARBA" id="ARBA00022679"/>
    </source>
</evidence>
<protein>
    <recommendedName>
        <fullName evidence="5">Protein arginine N-methyltransferase</fullName>
        <ecNumber evidence="5">2.1.1.-</ecNumber>
    </recommendedName>
</protein>
<dbReference type="CDD" id="cd02440">
    <property type="entry name" value="AdoMet_MTases"/>
    <property type="match status" value="1"/>
</dbReference>
<dbReference type="Proteomes" id="UP001608902">
    <property type="component" value="Unassembled WGS sequence"/>
</dbReference>
<dbReference type="SUPFAM" id="SSF53335">
    <property type="entry name" value="S-adenosyl-L-methionine-dependent methyltransferases"/>
    <property type="match status" value="2"/>
</dbReference>
<dbReference type="EMBL" id="JBGFUD010005458">
    <property type="protein sequence ID" value="MFH4980372.1"/>
    <property type="molecule type" value="Genomic_DNA"/>
</dbReference>
<dbReference type="PANTHER" id="PTHR11006:SF4">
    <property type="entry name" value="PROTEIN ARGININE N-METHYLTRANSFERASE 7"/>
    <property type="match status" value="1"/>
</dbReference>
<evidence type="ECO:0000313" key="8">
    <source>
        <dbReference type="EMBL" id="MFH4980372.1"/>
    </source>
</evidence>
<evidence type="ECO:0000313" key="9">
    <source>
        <dbReference type="Proteomes" id="UP001608902"/>
    </source>
</evidence>
<reference evidence="8 9" key="1">
    <citation type="submission" date="2024-08" db="EMBL/GenBank/DDBJ databases">
        <title>Gnathostoma spinigerum genome.</title>
        <authorList>
            <person name="Gonzalez-Bertolin B."/>
            <person name="Monzon S."/>
            <person name="Zaballos A."/>
            <person name="Jimenez P."/>
            <person name="Dekumyoy P."/>
            <person name="Varona S."/>
            <person name="Cuesta I."/>
            <person name="Sumanam S."/>
            <person name="Adisakwattana P."/>
            <person name="Gasser R.B."/>
            <person name="Hernandez-Gonzalez A."/>
            <person name="Young N.D."/>
            <person name="Perteguer M.J."/>
        </authorList>
    </citation>
    <scope>NUCLEOTIDE SEQUENCE [LARGE SCALE GENOMIC DNA]</scope>
    <source>
        <strain evidence="8">AL3</strain>
        <tissue evidence="8">Liver</tissue>
    </source>
</reference>
<dbReference type="AlphaFoldDB" id="A0ABD6EUL1"/>
<name>A0ABD6EUL1_9BILA</name>
<gene>
    <name evidence="8" type="ORF">AB6A40_007081</name>
</gene>
<organism evidence="8 9">
    <name type="scientific">Gnathostoma spinigerum</name>
    <dbReference type="NCBI Taxonomy" id="75299"/>
    <lineage>
        <taxon>Eukaryota</taxon>
        <taxon>Metazoa</taxon>
        <taxon>Ecdysozoa</taxon>
        <taxon>Nematoda</taxon>
        <taxon>Chromadorea</taxon>
        <taxon>Rhabditida</taxon>
        <taxon>Spirurina</taxon>
        <taxon>Gnathostomatomorpha</taxon>
        <taxon>Gnathostomatoidea</taxon>
        <taxon>Gnathostomatidae</taxon>
        <taxon>Gnathostoma</taxon>
    </lineage>
</organism>
<feature type="domain" description="Protein arginine N-methyltransferase" evidence="7">
    <location>
        <begin position="466"/>
        <end position="624"/>
    </location>
</feature>
<accession>A0ABD6EUL1</accession>
<dbReference type="PROSITE" id="PS51678">
    <property type="entry name" value="SAM_MT_PRMT"/>
    <property type="match status" value="2"/>
</dbReference>
<comment type="similarity">
    <text evidence="5">Belongs to the class I-like SAM-binding methyltransferase superfamily. Protein arginine N-methyltransferase family. PRMT7 subfamily.</text>
</comment>
<dbReference type="InterPro" id="IPR025799">
    <property type="entry name" value="Arg_MeTrfase"/>
</dbReference>
<keyword evidence="1 6" id="KW-0489">Methyltransferase</keyword>
<evidence type="ECO:0000256" key="5">
    <source>
        <dbReference type="PIRNR" id="PIRNR036946"/>
    </source>
</evidence>
<feature type="domain" description="Protein arginine N-methyltransferase" evidence="7">
    <location>
        <begin position="213"/>
        <end position="312"/>
    </location>
</feature>
<dbReference type="PANTHER" id="PTHR11006">
    <property type="entry name" value="PROTEIN ARGININE N-METHYLTRANSFERASE"/>
    <property type="match status" value="1"/>
</dbReference>
<dbReference type="Gene3D" id="2.70.160.11">
    <property type="entry name" value="Hnrnp arginine n-methyltransferase1"/>
    <property type="match status" value="2"/>
</dbReference>
<dbReference type="Gene3D" id="3.40.50.150">
    <property type="entry name" value="Vaccinia Virus protein VP39"/>
    <property type="match status" value="3"/>
</dbReference>
<evidence type="ECO:0000259" key="7">
    <source>
        <dbReference type="Pfam" id="PF22528"/>
    </source>
</evidence>